<dbReference type="PANTHER" id="PTHR13939:SF0">
    <property type="entry name" value="NMN AMIDOHYDROLASE-LIKE PROTEIN YFAY"/>
    <property type="match status" value="1"/>
</dbReference>
<evidence type="ECO:0000259" key="2">
    <source>
        <dbReference type="SMART" id="SM00852"/>
    </source>
</evidence>
<dbReference type="CDD" id="cd00885">
    <property type="entry name" value="cinA"/>
    <property type="match status" value="1"/>
</dbReference>
<dbReference type="Proteomes" id="UP000051181">
    <property type="component" value="Unassembled WGS sequence"/>
</dbReference>
<protein>
    <recommendedName>
        <fullName evidence="1">Putative competence-damage inducible protein</fullName>
    </recommendedName>
</protein>
<dbReference type="InterPro" id="IPR008136">
    <property type="entry name" value="CinA_C"/>
</dbReference>
<dbReference type="PATRIC" id="fig|913848.6.peg.596"/>
<proteinExistence type="inferred from homology"/>
<dbReference type="SMART" id="SM00852">
    <property type="entry name" value="MoCF_biosynth"/>
    <property type="match status" value="1"/>
</dbReference>
<dbReference type="Pfam" id="PF02464">
    <property type="entry name" value="CinA"/>
    <property type="match status" value="1"/>
</dbReference>
<evidence type="ECO:0000313" key="3">
    <source>
        <dbReference type="EMBL" id="KRK18395.1"/>
    </source>
</evidence>
<evidence type="ECO:0000256" key="1">
    <source>
        <dbReference type="HAMAP-Rule" id="MF_00226"/>
    </source>
</evidence>
<dbReference type="AlphaFoldDB" id="A0A0R1F9J8"/>
<comment type="caution">
    <text evidence="3">The sequence shown here is derived from an EMBL/GenBank/DDBJ whole genome shotgun (WGS) entry which is preliminary data.</text>
</comment>
<dbReference type="Gene3D" id="3.40.980.10">
    <property type="entry name" value="MoaB/Mog-like domain"/>
    <property type="match status" value="1"/>
</dbReference>
<comment type="similarity">
    <text evidence="1">Belongs to the CinA family.</text>
</comment>
<feature type="domain" description="MoaB/Mog" evidence="2">
    <location>
        <begin position="10"/>
        <end position="176"/>
    </location>
</feature>
<dbReference type="InterPro" id="IPR041424">
    <property type="entry name" value="CinA_KH"/>
</dbReference>
<dbReference type="InterPro" id="IPR008135">
    <property type="entry name" value="Competence-induced_CinA"/>
</dbReference>
<dbReference type="Pfam" id="PF18146">
    <property type="entry name" value="CinA_KH"/>
    <property type="match status" value="1"/>
</dbReference>
<dbReference type="Pfam" id="PF00994">
    <property type="entry name" value="MoCF_biosynth"/>
    <property type="match status" value="1"/>
</dbReference>
<sequence>MVEAKIMRAEIIAVGTEILLGEITNTTTPFVARELADLGIDVYYQSVVGDNTARLEAAIKLADSRSDLIILTGGLGPTKDDLTKQTLAAHLNEKLVVDEPAMAYIEAFFARSQQPMTENNRLQAMLPANSIPLKNPVGMAVGALYQAPAHTYMLLPGPPSELEAMFTDSARPLLIKQFKQANVLDSRVLRFHGIGESALVTQLADLIDQQTNPTIAPYAKTNEVTLRLTAEATDQTTADQLLAELEAKVQARVGQYFYGYGEHNSLEQVVVTLLKKRGLTITAAESLTAGLFQSMLANVSGASDIFNGGFVTYSLAEKANLLQISPEYLHKYGVVSEETAIAMARQAKLLLKSDIGISFTGVAGPDKLEGQPAGTVYIGIAYRDQIPFARKFVFSRTRNFVRQQSALTGFDLLYHLLDADK</sequence>
<gene>
    <name evidence="1" type="primary">cinA</name>
    <name evidence="3" type="ORF">FD22_GL000581</name>
</gene>
<dbReference type="eggNOG" id="COG1546">
    <property type="taxonomic scope" value="Bacteria"/>
</dbReference>
<organism evidence="3 4">
    <name type="scientific">Loigolactobacillus coryniformis subsp. coryniformis KCTC 3167 = DSM 20001</name>
    <dbReference type="NCBI Taxonomy" id="913848"/>
    <lineage>
        <taxon>Bacteria</taxon>
        <taxon>Bacillati</taxon>
        <taxon>Bacillota</taxon>
        <taxon>Bacilli</taxon>
        <taxon>Lactobacillales</taxon>
        <taxon>Lactobacillaceae</taxon>
        <taxon>Loigolactobacillus</taxon>
    </lineage>
</organism>
<dbReference type="NCBIfam" id="TIGR00200">
    <property type="entry name" value="cinA_nterm"/>
    <property type="match status" value="1"/>
</dbReference>
<dbReference type="SUPFAM" id="SSF142433">
    <property type="entry name" value="CinA-like"/>
    <property type="match status" value="1"/>
</dbReference>
<dbReference type="EMBL" id="AZCN01000016">
    <property type="protein sequence ID" value="KRK18395.1"/>
    <property type="molecule type" value="Genomic_DNA"/>
</dbReference>
<dbReference type="InterPro" id="IPR036425">
    <property type="entry name" value="MoaB/Mog-like_dom_sf"/>
</dbReference>
<dbReference type="eggNOG" id="COG1058">
    <property type="taxonomic scope" value="Bacteria"/>
</dbReference>
<dbReference type="NCBIfam" id="NF001813">
    <property type="entry name" value="PRK00549.1"/>
    <property type="match status" value="1"/>
</dbReference>
<accession>A0A0R1F9J8</accession>
<dbReference type="Gene3D" id="3.30.70.2860">
    <property type="match status" value="1"/>
</dbReference>
<dbReference type="NCBIfam" id="TIGR00199">
    <property type="entry name" value="PncC_domain"/>
    <property type="match status" value="1"/>
</dbReference>
<reference evidence="3 4" key="1">
    <citation type="journal article" date="2015" name="Genome Announc.">
        <title>Expanding the biotechnology potential of lactobacilli through comparative genomics of 213 strains and associated genera.</title>
        <authorList>
            <person name="Sun Z."/>
            <person name="Harris H.M."/>
            <person name="McCann A."/>
            <person name="Guo C."/>
            <person name="Argimon S."/>
            <person name="Zhang W."/>
            <person name="Yang X."/>
            <person name="Jeffery I.B."/>
            <person name="Cooney J.C."/>
            <person name="Kagawa T.F."/>
            <person name="Liu W."/>
            <person name="Song Y."/>
            <person name="Salvetti E."/>
            <person name="Wrobel A."/>
            <person name="Rasinkangas P."/>
            <person name="Parkhill J."/>
            <person name="Rea M.C."/>
            <person name="O'Sullivan O."/>
            <person name="Ritari J."/>
            <person name="Douillard F.P."/>
            <person name="Paul Ross R."/>
            <person name="Yang R."/>
            <person name="Briner A.E."/>
            <person name="Felis G.E."/>
            <person name="de Vos W.M."/>
            <person name="Barrangou R."/>
            <person name="Klaenhammer T.R."/>
            <person name="Caufield P.W."/>
            <person name="Cui Y."/>
            <person name="Zhang H."/>
            <person name="O'Toole P.W."/>
        </authorList>
    </citation>
    <scope>NUCLEOTIDE SEQUENCE [LARGE SCALE GENOMIC DNA]</scope>
    <source>
        <strain evidence="3 4">DSM 20001</strain>
    </source>
</reference>
<dbReference type="InterPro" id="IPR001453">
    <property type="entry name" value="MoaB/Mog_dom"/>
</dbReference>
<dbReference type="InterPro" id="IPR036653">
    <property type="entry name" value="CinA-like_C"/>
</dbReference>
<evidence type="ECO:0000313" key="4">
    <source>
        <dbReference type="Proteomes" id="UP000051181"/>
    </source>
</evidence>
<name>A0A0R1F9J8_9LACO</name>
<dbReference type="SUPFAM" id="SSF53218">
    <property type="entry name" value="Molybdenum cofactor biosynthesis proteins"/>
    <property type="match status" value="1"/>
</dbReference>
<dbReference type="PIRSF" id="PIRSF006728">
    <property type="entry name" value="CinA"/>
    <property type="match status" value="1"/>
</dbReference>
<dbReference type="HAMAP" id="MF_00226_B">
    <property type="entry name" value="CinA_B"/>
    <property type="match status" value="1"/>
</dbReference>
<dbReference type="InterPro" id="IPR050101">
    <property type="entry name" value="CinA"/>
</dbReference>
<dbReference type="Gene3D" id="3.90.950.20">
    <property type="entry name" value="CinA-like"/>
    <property type="match status" value="1"/>
</dbReference>
<dbReference type="PANTHER" id="PTHR13939">
    <property type="entry name" value="NICOTINAMIDE-NUCLEOTIDE AMIDOHYDROLASE PNCC"/>
    <property type="match status" value="1"/>
</dbReference>